<feature type="transmembrane region" description="Helical" evidence="1">
    <location>
        <begin position="166"/>
        <end position="185"/>
    </location>
</feature>
<dbReference type="EMBL" id="JAVAMP010000022">
    <property type="protein sequence ID" value="MDP5277002.1"/>
    <property type="molecule type" value="Genomic_DNA"/>
</dbReference>
<feature type="transmembrane region" description="Helical" evidence="1">
    <location>
        <begin position="191"/>
        <end position="211"/>
    </location>
</feature>
<evidence type="ECO:0000256" key="1">
    <source>
        <dbReference type="SAM" id="Phobius"/>
    </source>
</evidence>
<reference evidence="3 4" key="1">
    <citation type="submission" date="2023-08" db="EMBL/GenBank/DDBJ databases">
        <authorList>
            <person name="Park J.-S."/>
        </authorList>
    </citation>
    <scope>NUCLEOTIDE SEQUENCE [LARGE SCALE GENOMIC DNA]</scope>
    <source>
        <strain evidence="3 4">2205SS18-9</strain>
    </source>
</reference>
<evidence type="ECO:0000259" key="2">
    <source>
        <dbReference type="Pfam" id="PF07853"/>
    </source>
</evidence>
<proteinExistence type="predicted"/>
<protein>
    <submittedName>
        <fullName evidence="3">SdpI family protein</fullName>
    </submittedName>
</protein>
<feature type="transmembrane region" description="Helical" evidence="1">
    <location>
        <begin position="7"/>
        <end position="28"/>
    </location>
</feature>
<sequence length="219" mass="25336">MKNKKWSWIDLVLLIIAAIPIFAAILVYDQLPEQLATHFNVYGEPDSFTSKFAFIIIFSIVVILVPFLVKLSKYIDPKRANYIKFERAFEITRIAITVLLSGVYGIMILYNLGYNIDIIMVVYILVGLNFIILGNYMGQFRHNYFIGVRLPWTLSNEEVWRKTHRLAGPVMMISGILLLVCIFLPEFIALWILVIIVLSSVMIPTIYSYVLHQRLENNK</sequence>
<evidence type="ECO:0000313" key="3">
    <source>
        <dbReference type="EMBL" id="MDP5277002.1"/>
    </source>
</evidence>
<dbReference type="Proteomes" id="UP001231941">
    <property type="component" value="Unassembled WGS sequence"/>
</dbReference>
<accession>A0ABT9J5V8</accession>
<dbReference type="InterPro" id="IPR025962">
    <property type="entry name" value="SdpI/YhfL"/>
</dbReference>
<keyword evidence="4" id="KW-1185">Reference proteome</keyword>
<dbReference type="RefSeq" id="WP_305994304.1">
    <property type="nucleotide sequence ID" value="NZ_JAVAMP010000022.1"/>
</dbReference>
<dbReference type="PANTHER" id="PTHR37810:SF5">
    <property type="entry name" value="IMMUNITY PROTEIN SDPI"/>
    <property type="match status" value="1"/>
</dbReference>
<keyword evidence="1" id="KW-0472">Membrane</keyword>
<feature type="domain" description="DUF1648" evidence="2">
    <location>
        <begin position="15"/>
        <end position="60"/>
    </location>
</feature>
<keyword evidence="1" id="KW-0812">Transmembrane</keyword>
<gene>
    <name evidence="3" type="ORF">Q5Y73_23165</name>
</gene>
<dbReference type="PANTHER" id="PTHR37810">
    <property type="entry name" value="IMMUNITY PROTEIN SDPI"/>
    <property type="match status" value="1"/>
</dbReference>
<organism evidence="3 4">
    <name type="scientific">Chengkuizengella axinellae</name>
    <dbReference type="NCBI Taxonomy" id="3064388"/>
    <lineage>
        <taxon>Bacteria</taxon>
        <taxon>Bacillati</taxon>
        <taxon>Bacillota</taxon>
        <taxon>Bacilli</taxon>
        <taxon>Bacillales</taxon>
        <taxon>Paenibacillaceae</taxon>
        <taxon>Chengkuizengella</taxon>
    </lineage>
</organism>
<dbReference type="InterPro" id="IPR012867">
    <property type="entry name" value="DUF1648"/>
</dbReference>
<comment type="caution">
    <text evidence="3">The sequence shown here is derived from an EMBL/GenBank/DDBJ whole genome shotgun (WGS) entry which is preliminary data.</text>
</comment>
<feature type="transmembrane region" description="Helical" evidence="1">
    <location>
        <begin position="48"/>
        <end position="69"/>
    </location>
</feature>
<feature type="transmembrane region" description="Helical" evidence="1">
    <location>
        <begin position="118"/>
        <end position="136"/>
    </location>
</feature>
<dbReference type="PIRSF" id="PIRSF038959">
    <property type="entry name" value="SdpI"/>
    <property type="match status" value="1"/>
</dbReference>
<evidence type="ECO:0000313" key="4">
    <source>
        <dbReference type="Proteomes" id="UP001231941"/>
    </source>
</evidence>
<dbReference type="Pfam" id="PF13630">
    <property type="entry name" value="SdpI"/>
    <property type="match status" value="1"/>
</dbReference>
<dbReference type="InterPro" id="IPR026272">
    <property type="entry name" value="SdpI"/>
</dbReference>
<keyword evidence="1" id="KW-1133">Transmembrane helix</keyword>
<dbReference type="Pfam" id="PF07853">
    <property type="entry name" value="DUF1648"/>
    <property type="match status" value="1"/>
</dbReference>
<feature type="transmembrane region" description="Helical" evidence="1">
    <location>
        <begin position="90"/>
        <end position="112"/>
    </location>
</feature>
<name>A0ABT9J5V8_9BACL</name>